<sequence length="147" mass="14986">MRGLFFGPSQMSAWGHKMESVTNTTISRAFSKAARWQIIITVLISGVSLLVAGMNAAISALAGGSSVIVGGYAGMLIAQRPNGGAPGAVLVTLLKAEAIKVLVVAMLLLAVFKYYQGLVPLSLIGGLAGSALASGAGLRAVNNENDK</sequence>
<comment type="subcellular location">
    <subcellularLocation>
        <location evidence="1">Cell membrane</location>
        <topology evidence="1">Multi-pass membrane protein</topology>
    </subcellularLocation>
</comment>
<evidence type="ECO:0000256" key="4">
    <source>
        <dbReference type="ARBA" id="ARBA00022989"/>
    </source>
</evidence>
<name>A0A1J5RLV3_9ZZZZ</name>
<evidence type="ECO:0000256" key="2">
    <source>
        <dbReference type="ARBA" id="ARBA00022475"/>
    </source>
</evidence>
<feature type="transmembrane region" description="Helical" evidence="6">
    <location>
        <begin position="33"/>
        <end position="52"/>
    </location>
</feature>
<feature type="transmembrane region" description="Helical" evidence="6">
    <location>
        <begin position="58"/>
        <end position="78"/>
    </location>
</feature>
<evidence type="ECO:0000313" key="7">
    <source>
        <dbReference type="EMBL" id="OIQ93076.1"/>
    </source>
</evidence>
<evidence type="ECO:0000256" key="5">
    <source>
        <dbReference type="ARBA" id="ARBA00023136"/>
    </source>
</evidence>
<evidence type="ECO:0000256" key="6">
    <source>
        <dbReference type="SAM" id="Phobius"/>
    </source>
</evidence>
<accession>A0A1J5RLV3</accession>
<feature type="transmembrane region" description="Helical" evidence="6">
    <location>
        <begin position="98"/>
        <end position="115"/>
    </location>
</feature>
<dbReference type="InterPro" id="IPR005598">
    <property type="entry name" value="ATP_synth_I"/>
</dbReference>
<dbReference type="AlphaFoldDB" id="A0A1J5RLV3"/>
<reference evidence="7" key="1">
    <citation type="submission" date="2016-10" db="EMBL/GenBank/DDBJ databases">
        <title>Sequence of Gallionella enrichment culture.</title>
        <authorList>
            <person name="Poehlein A."/>
            <person name="Muehling M."/>
            <person name="Daniel R."/>
        </authorList>
    </citation>
    <scope>NUCLEOTIDE SEQUENCE</scope>
</reference>
<proteinExistence type="predicted"/>
<keyword evidence="5 6" id="KW-0472">Membrane</keyword>
<keyword evidence="2" id="KW-1003">Cell membrane</keyword>
<dbReference type="EMBL" id="MLJW01000215">
    <property type="protein sequence ID" value="OIQ93076.1"/>
    <property type="molecule type" value="Genomic_DNA"/>
</dbReference>
<evidence type="ECO:0000256" key="1">
    <source>
        <dbReference type="ARBA" id="ARBA00004651"/>
    </source>
</evidence>
<evidence type="ECO:0000256" key="3">
    <source>
        <dbReference type="ARBA" id="ARBA00022692"/>
    </source>
</evidence>
<dbReference type="Pfam" id="PF03899">
    <property type="entry name" value="ATP-synt_I"/>
    <property type="match status" value="1"/>
</dbReference>
<protein>
    <submittedName>
        <fullName evidence="7">ATP synthase I chain</fullName>
    </submittedName>
</protein>
<keyword evidence="3 6" id="KW-0812">Transmembrane</keyword>
<feature type="transmembrane region" description="Helical" evidence="6">
    <location>
        <begin position="121"/>
        <end position="141"/>
    </location>
</feature>
<organism evidence="7">
    <name type="scientific">mine drainage metagenome</name>
    <dbReference type="NCBI Taxonomy" id="410659"/>
    <lineage>
        <taxon>unclassified sequences</taxon>
        <taxon>metagenomes</taxon>
        <taxon>ecological metagenomes</taxon>
    </lineage>
</organism>
<keyword evidence="4 6" id="KW-1133">Transmembrane helix</keyword>
<dbReference type="GO" id="GO:0005886">
    <property type="term" value="C:plasma membrane"/>
    <property type="evidence" value="ECO:0007669"/>
    <property type="project" value="UniProtKB-SubCell"/>
</dbReference>
<comment type="caution">
    <text evidence="7">The sequence shown here is derived from an EMBL/GenBank/DDBJ whole genome shotgun (WGS) entry which is preliminary data.</text>
</comment>
<gene>
    <name evidence="7" type="ORF">GALL_249760</name>
</gene>